<keyword evidence="3" id="KW-1185">Reference proteome</keyword>
<reference evidence="2 3" key="1">
    <citation type="submission" date="2017-11" db="EMBL/GenBank/DDBJ databases">
        <title>De-novo sequencing of pomegranate (Punica granatum L.) genome.</title>
        <authorList>
            <person name="Akparov Z."/>
            <person name="Amiraslanov A."/>
            <person name="Hajiyeva S."/>
            <person name="Abbasov M."/>
            <person name="Kaur K."/>
            <person name="Hamwieh A."/>
            <person name="Solovyev V."/>
            <person name="Salamov A."/>
            <person name="Braich B."/>
            <person name="Kosarev P."/>
            <person name="Mahmoud A."/>
            <person name="Hajiyev E."/>
            <person name="Babayeva S."/>
            <person name="Izzatullayeva V."/>
            <person name="Mammadov A."/>
            <person name="Mammadov A."/>
            <person name="Sharifova S."/>
            <person name="Ojaghi J."/>
            <person name="Eynullazada K."/>
            <person name="Bayramov B."/>
            <person name="Abdulazimova A."/>
            <person name="Shahmuradov I."/>
        </authorList>
    </citation>
    <scope>NUCLEOTIDE SEQUENCE [LARGE SCALE GENOMIC DNA]</scope>
    <source>
        <strain evidence="3">cv. AG2017</strain>
        <tissue evidence="2">Leaf</tissue>
    </source>
</reference>
<evidence type="ECO:0000313" key="2">
    <source>
        <dbReference type="EMBL" id="PKI76517.1"/>
    </source>
</evidence>
<dbReference type="EMBL" id="PGOL01000113">
    <property type="protein sequence ID" value="PKI76517.1"/>
    <property type="molecule type" value="Genomic_DNA"/>
</dbReference>
<evidence type="ECO:0000313" key="3">
    <source>
        <dbReference type="Proteomes" id="UP000233551"/>
    </source>
</evidence>
<evidence type="ECO:0000256" key="1">
    <source>
        <dbReference type="SAM" id="MobiDB-lite"/>
    </source>
</evidence>
<dbReference type="Proteomes" id="UP000233551">
    <property type="component" value="Unassembled WGS sequence"/>
</dbReference>
<proteinExistence type="predicted"/>
<name>A0A2I0L735_PUNGR</name>
<comment type="caution">
    <text evidence="2">The sequence shown here is derived from an EMBL/GenBank/DDBJ whole genome shotgun (WGS) entry which is preliminary data.</text>
</comment>
<gene>
    <name evidence="2" type="ORF">CRG98_003068</name>
</gene>
<protein>
    <submittedName>
        <fullName evidence="2">Uncharacterized protein</fullName>
    </submittedName>
</protein>
<sequence>MAELWGAFFDSRHTWDLRHRRTGLEVDSETETYRIDRFIWVQSKTVRFNGVTNLKVQLRFFGEPDRTRCRSRSNQSDRPVRSGSDK</sequence>
<dbReference type="AlphaFoldDB" id="A0A2I0L735"/>
<organism evidence="2 3">
    <name type="scientific">Punica granatum</name>
    <name type="common">Pomegranate</name>
    <dbReference type="NCBI Taxonomy" id="22663"/>
    <lineage>
        <taxon>Eukaryota</taxon>
        <taxon>Viridiplantae</taxon>
        <taxon>Streptophyta</taxon>
        <taxon>Embryophyta</taxon>
        <taxon>Tracheophyta</taxon>
        <taxon>Spermatophyta</taxon>
        <taxon>Magnoliopsida</taxon>
        <taxon>eudicotyledons</taxon>
        <taxon>Gunneridae</taxon>
        <taxon>Pentapetalae</taxon>
        <taxon>rosids</taxon>
        <taxon>malvids</taxon>
        <taxon>Myrtales</taxon>
        <taxon>Lythraceae</taxon>
        <taxon>Punica</taxon>
    </lineage>
</organism>
<feature type="region of interest" description="Disordered" evidence="1">
    <location>
        <begin position="66"/>
        <end position="86"/>
    </location>
</feature>
<accession>A0A2I0L735</accession>